<gene>
    <name evidence="1" type="ORF">NEPTK9_001169</name>
</gene>
<evidence type="ECO:0000313" key="2">
    <source>
        <dbReference type="Proteomes" id="UP001194714"/>
    </source>
</evidence>
<accession>A0ABS0AZU2</accession>
<sequence>MSIASSSIQGSSGQLYPQYCQWSTSQFSYVFKLQNASTLALKVYDISKGCVHKKSFSTKEIGERAVSLITSRGDVSVVLENLVNSGALSRDYFPVPSKYEEIEVLLKNKNWLGAEKVILNVLKGAKESEKKRCYEYLETVYKAENPDKLKELWSNQASGYVSLSKFAEAQEVYEKAYSYFKSYDAACNLAHVLNLQGKTKESMGNYIEATVIALLNEELGKAASCIEQVRKVDPQMKELDQTQKICLLMLTQVSKIARKQNEQYENLLEFLTLTHDRSGKPLLDSILHNAIQQQRSDLVKAIVEQWELVPINPKRGYSSSAFIINAVRTGNEETVKELLNHPDINIGYRETSGPRLTALALAEKLGFKNIFNLLYAHNQTLEKQLITFKKKPMPVSLNHLHIQCYGQSLVVVGVNEKGAKTLLDVSAPSVSRDKIFDMLKKRGLKQVNCITMHLDTPMGGQKPDSFFPKVQFYEAIRNRSSNIEKIKQNFKESDIIINAYHDLSETIHYFLEGVVMAEPLSEAVVYRALRLKGKDYFEKDPLSKNALESQTLSVDATKASCSLSTK</sequence>
<name>A0ABS0AZU2_9BACT</name>
<dbReference type="Gene3D" id="1.25.40.20">
    <property type="entry name" value="Ankyrin repeat-containing domain"/>
    <property type="match status" value="1"/>
</dbReference>
<comment type="caution">
    <text evidence="1">The sequence shown here is derived from an EMBL/GenBank/DDBJ whole genome shotgun (WGS) entry which is preliminary data.</text>
</comment>
<dbReference type="InterPro" id="IPR036770">
    <property type="entry name" value="Ankyrin_rpt-contain_sf"/>
</dbReference>
<dbReference type="SUPFAM" id="SSF48403">
    <property type="entry name" value="Ankyrin repeat"/>
    <property type="match status" value="1"/>
</dbReference>
<organism evidence="1 2">
    <name type="scientific">Candidatus Neptunichlamydia vexilliferae</name>
    <dbReference type="NCBI Taxonomy" id="1651774"/>
    <lineage>
        <taxon>Bacteria</taxon>
        <taxon>Pseudomonadati</taxon>
        <taxon>Chlamydiota</taxon>
        <taxon>Chlamydiia</taxon>
        <taxon>Parachlamydiales</taxon>
        <taxon>Simkaniaceae</taxon>
        <taxon>Candidatus Neptunichlamydia</taxon>
    </lineage>
</organism>
<reference evidence="1 2" key="1">
    <citation type="submission" date="2020-01" db="EMBL/GenBank/DDBJ databases">
        <title>Draft genome sequence of Cand. Neptunochlamydia vexilliferae K9.</title>
        <authorList>
            <person name="Schulz F."/>
            <person name="Koestlbacher S."/>
            <person name="Wascher F."/>
            <person name="Pizzetti I."/>
            <person name="Horn M."/>
        </authorList>
    </citation>
    <scope>NUCLEOTIDE SEQUENCE [LARGE SCALE GENOMIC DNA]</scope>
    <source>
        <strain evidence="1 2">K9</strain>
    </source>
</reference>
<dbReference type="RefSeq" id="WP_194847959.1">
    <property type="nucleotide sequence ID" value="NZ_JAAEJV010000032.1"/>
</dbReference>
<proteinExistence type="predicted"/>
<dbReference type="InterPro" id="IPR011990">
    <property type="entry name" value="TPR-like_helical_dom_sf"/>
</dbReference>
<protein>
    <submittedName>
        <fullName evidence="1">Uncharacterized protein</fullName>
    </submittedName>
</protein>
<evidence type="ECO:0000313" key="1">
    <source>
        <dbReference type="EMBL" id="MBF5059653.1"/>
    </source>
</evidence>
<dbReference type="EMBL" id="JAAEJV010000032">
    <property type="protein sequence ID" value="MBF5059653.1"/>
    <property type="molecule type" value="Genomic_DNA"/>
</dbReference>
<dbReference type="Proteomes" id="UP001194714">
    <property type="component" value="Unassembled WGS sequence"/>
</dbReference>
<dbReference type="Gene3D" id="1.25.40.10">
    <property type="entry name" value="Tetratricopeptide repeat domain"/>
    <property type="match status" value="1"/>
</dbReference>
<keyword evidence="2" id="KW-1185">Reference proteome</keyword>
<dbReference type="SUPFAM" id="SSF48452">
    <property type="entry name" value="TPR-like"/>
    <property type="match status" value="1"/>
</dbReference>